<dbReference type="SUPFAM" id="SSF49503">
    <property type="entry name" value="Cupredoxins"/>
    <property type="match status" value="1"/>
</dbReference>
<reference evidence="8 10" key="1">
    <citation type="submission" date="2017-02" db="EMBL/GenBank/DDBJ databases">
        <title>Draft genome sequence of Moraxella caviae CCUG 355 type strain.</title>
        <authorList>
            <person name="Engstrom-Jakobsson H."/>
            <person name="Salva-Serra F."/>
            <person name="Thorell K."/>
            <person name="Gonzales-Siles L."/>
            <person name="Karlsson R."/>
            <person name="Boulund F."/>
            <person name="Engstrand L."/>
            <person name="Moore E."/>
        </authorList>
    </citation>
    <scope>NUCLEOTIDE SEQUENCE [LARGE SCALE GENOMIC DNA]</scope>
    <source>
        <strain evidence="8 10">CCUG 355</strain>
    </source>
</reference>
<organism evidence="8 10">
    <name type="scientific">Moraxella caviae</name>
    <dbReference type="NCBI Taxonomy" id="34060"/>
    <lineage>
        <taxon>Bacteria</taxon>
        <taxon>Pseudomonadati</taxon>
        <taxon>Pseudomonadota</taxon>
        <taxon>Gammaproteobacteria</taxon>
        <taxon>Moraxellales</taxon>
        <taxon>Moraxellaceae</taxon>
        <taxon>Moraxella</taxon>
    </lineage>
</organism>
<dbReference type="InterPro" id="IPR008972">
    <property type="entry name" value="Cupredoxin"/>
</dbReference>
<keyword evidence="10" id="KW-1185">Reference proteome</keyword>
<accession>A0A1T0A519</accession>
<dbReference type="GO" id="GO:0009055">
    <property type="term" value="F:electron transfer activity"/>
    <property type="evidence" value="ECO:0007669"/>
    <property type="project" value="InterPro"/>
</dbReference>
<keyword evidence="1" id="KW-0813">Transport</keyword>
<dbReference type="EMBL" id="UGQE01000001">
    <property type="protein sequence ID" value="STZ10641.1"/>
    <property type="molecule type" value="Genomic_DNA"/>
</dbReference>
<feature type="domain" description="Blue (type 1) copper" evidence="7">
    <location>
        <begin position="77"/>
        <end position="199"/>
    </location>
</feature>
<dbReference type="InterPro" id="IPR014068">
    <property type="entry name" value="Azurin"/>
</dbReference>
<dbReference type="PANTHER" id="PTHR38439:SF2">
    <property type="entry name" value="OUTER MEMBRANE PROTEIN H.8"/>
    <property type="match status" value="1"/>
</dbReference>
<dbReference type="AlphaFoldDB" id="A0A1T0A519"/>
<dbReference type="NCBIfam" id="TIGR02695">
    <property type="entry name" value="azurin"/>
    <property type="match status" value="1"/>
</dbReference>
<evidence type="ECO:0000313" key="10">
    <source>
        <dbReference type="Proteomes" id="UP000190435"/>
    </source>
</evidence>
<dbReference type="Pfam" id="PF00127">
    <property type="entry name" value="Copper-bind"/>
    <property type="match status" value="1"/>
</dbReference>
<evidence type="ECO:0000256" key="5">
    <source>
        <dbReference type="SAM" id="MobiDB-lite"/>
    </source>
</evidence>
<dbReference type="PANTHER" id="PTHR38439">
    <property type="entry name" value="AURACYANIN-B"/>
    <property type="match status" value="1"/>
</dbReference>
<evidence type="ECO:0000256" key="4">
    <source>
        <dbReference type="ARBA" id="ARBA00023008"/>
    </source>
</evidence>
<evidence type="ECO:0000256" key="6">
    <source>
        <dbReference type="SAM" id="SignalP"/>
    </source>
</evidence>
<dbReference type="InterPro" id="IPR000923">
    <property type="entry name" value="BlueCu_1"/>
</dbReference>
<dbReference type="InterPro" id="IPR050845">
    <property type="entry name" value="Cu-binding_ET"/>
</dbReference>
<dbReference type="PROSITE" id="PS51257">
    <property type="entry name" value="PROKAR_LIPOPROTEIN"/>
    <property type="match status" value="1"/>
</dbReference>
<dbReference type="Proteomes" id="UP000190435">
    <property type="component" value="Unassembled WGS sequence"/>
</dbReference>
<reference evidence="9 11" key="2">
    <citation type="submission" date="2018-06" db="EMBL/GenBank/DDBJ databases">
        <authorList>
            <consortium name="Pathogen Informatics"/>
            <person name="Doyle S."/>
        </authorList>
    </citation>
    <scope>NUCLEOTIDE SEQUENCE [LARGE SCALE GENOMIC DNA]</scope>
    <source>
        <strain evidence="9 11">NCTC10293</strain>
    </source>
</reference>
<dbReference type="Gene3D" id="2.60.40.420">
    <property type="entry name" value="Cupredoxins - blue copper proteins"/>
    <property type="match status" value="1"/>
</dbReference>
<keyword evidence="4" id="KW-0186">Copper</keyword>
<dbReference type="OrthoDB" id="9814063at2"/>
<keyword evidence="6" id="KW-0732">Signal</keyword>
<feature type="chain" id="PRO_5033283545" evidence="6">
    <location>
        <begin position="18"/>
        <end position="202"/>
    </location>
</feature>
<evidence type="ECO:0000313" key="11">
    <source>
        <dbReference type="Proteomes" id="UP000255279"/>
    </source>
</evidence>
<evidence type="ECO:0000313" key="8">
    <source>
        <dbReference type="EMBL" id="OOR90814.1"/>
    </source>
</evidence>
<evidence type="ECO:0000256" key="1">
    <source>
        <dbReference type="ARBA" id="ARBA00022448"/>
    </source>
</evidence>
<feature type="signal peptide" evidence="6">
    <location>
        <begin position="1"/>
        <end position="17"/>
    </location>
</feature>
<gene>
    <name evidence="8" type="ORF">B0181_04230</name>
    <name evidence="9" type="ORF">NCTC10293_00991</name>
</gene>
<dbReference type="STRING" id="34060.B0181_04230"/>
<keyword evidence="2" id="KW-0479">Metal-binding</keyword>
<name>A0A1T0A519_9GAMM</name>
<feature type="compositionally biased region" description="Low complexity" evidence="5">
    <location>
        <begin position="25"/>
        <end position="58"/>
    </location>
</feature>
<keyword evidence="3" id="KW-0249">Electron transport</keyword>
<proteinExistence type="predicted"/>
<dbReference type="InterPro" id="IPR028871">
    <property type="entry name" value="BlueCu_1_BS"/>
</dbReference>
<dbReference type="EMBL" id="MUXU01000027">
    <property type="protein sequence ID" value="OOR90814.1"/>
    <property type="molecule type" value="Genomic_DNA"/>
</dbReference>
<evidence type="ECO:0000256" key="2">
    <source>
        <dbReference type="ARBA" id="ARBA00022723"/>
    </source>
</evidence>
<evidence type="ECO:0000259" key="7">
    <source>
        <dbReference type="Pfam" id="PF00127"/>
    </source>
</evidence>
<feature type="region of interest" description="Disordered" evidence="5">
    <location>
        <begin position="21"/>
        <end position="69"/>
    </location>
</feature>
<dbReference type="Proteomes" id="UP000255279">
    <property type="component" value="Unassembled WGS sequence"/>
</dbReference>
<sequence length="202" mass="20692">MKAQLALLSLAALGLTACGGDKPAETPAPAETAAPAEAPAQEAAETTEATEATETTETPAEEAKTEETAAVVDEKCTAIVESDDKMKFNTSTLQVNKACPEFVVTLKHTGKMPRASMGHNIVITKADDVTAVAADGAAAGAAAGFIKAGDERVVAASELIGGGEETTFTIDPTKLTDGNYEFFCSFPGHVGVMKGKVTLVES</sequence>
<protein>
    <submittedName>
        <fullName evidence="8">Azurin</fullName>
    </submittedName>
    <submittedName>
        <fullName evidence="9">Outer membrane protein H.8</fullName>
    </submittedName>
</protein>
<dbReference type="RefSeq" id="WP_078276242.1">
    <property type="nucleotide sequence ID" value="NZ_MUXU01000027.1"/>
</dbReference>
<evidence type="ECO:0000256" key="3">
    <source>
        <dbReference type="ARBA" id="ARBA00022982"/>
    </source>
</evidence>
<dbReference type="GO" id="GO:0005507">
    <property type="term" value="F:copper ion binding"/>
    <property type="evidence" value="ECO:0007669"/>
    <property type="project" value="InterPro"/>
</dbReference>
<dbReference type="PROSITE" id="PS00196">
    <property type="entry name" value="COPPER_BLUE"/>
    <property type="match status" value="1"/>
</dbReference>
<evidence type="ECO:0000313" key="9">
    <source>
        <dbReference type="EMBL" id="STZ10641.1"/>
    </source>
</evidence>